<reference evidence="1 2" key="1">
    <citation type="submission" date="2016-10" db="EMBL/GenBank/DDBJ databases">
        <authorList>
            <person name="de Groot N.N."/>
        </authorList>
    </citation>
    <scope>NUCLEOTIDE SEQUENCE [LARGE SCALE GENOMIC DNA]</scope>
    <source>
        <strain evidence="2">P4B,CCM 7963,CECT 7998,DSM 25260,IBRC-M 10614,KCTC 13821</strain>
    </source>
</reference>
<accession>A0A1G8K1V8</accession>
<protein>
    <submittedName>
        <fullName evidence="1">Uncharacterized protein</fullName>
    </submittedName>
</protein>
<gene>
    <name evidence="1" type="ORF">SAMN05216352_10729</name>
</gene>
<dbReference type="Proteomes" id="UP000199017">
    <property type="component" value="Unassembled WGS sequence"/>
</dbReference>
<evidence type="ECO:0000313" key="1">
    <source>
        <dbReference type="EMBL" id="SDI37425.1"/>
    </source>
</evidence>
<name>A0A1G8K1V8_9BACI</name>
<proteinExistence type="predicted"/>
<organism evidence="1 2">
    <name type="scientific">Alteribacillus bidgolensis</name>
    <dbReference type="NCBI Taxonomy" id="930129"/>
    <lineage>
        <taxon>Bacteria</taxon>
        <taxon>Bacillati</taxon>
        <taxon>Bacillota</taxon>
        <taxon>Bacilli</taxon>
        <taxon>Bacillales</taxon>
        <taxon>Bacillaceae</taxon>
        <taxon>Alteribacillus</taxon>
    </lineage>
</organism>
<sequence>MNDKYTLSVITQVFNRNIYYVFIHIIGNCNTYTEAILEN</sequence>
<dbReference type="EMBL" id="FNDU01000007">
    <property type="protein sequence ID" value="SDI37425.1"/>
    <property type="molecule type" value="Genomic_DNA"/>
</dbReference>
<evidence type="ECO:0000313" key="2">
    <source>
        <dbReference type="Proteomes" id="UP000199017"/>
    </source>
</evidence>
<keyword evidence="2" id="KW-1185">Reference proteome</keyword>
<dbReference type="AlphaFoldDB" id="A0A1G8K1V8"/>